<dbReference type="Pfam" id="PF00069">
    <property type="entry name" value="Pkinase"/>
    <property type="match status" value="1"/>
</dbReference>
<dbReference type="OrthoDB" id="8693905at2759"/>
<dbReference type="EMBL" id="NMUH01004597">
    <property type="protein sequence ID" value="MQM10165.1"/>
    <property type="molecule type" value="Genomic_DNA"/>
</dbReference>
<dbReference type="SUPFAM" id="SSF56112">
    <property type="entry name" value="Protein kinase-like (PK-like)"/>
    <property type="match status" value="1"/>
</dbReference>
<dbReference type="GO" id="GO:0004672">
    <property type="term" value="F:protein kinase activity"/>
    <property type="evidence" value="ECO:0007669"/>
    <property type="project" value="InterPro"/>
</dbReference>
<dbReference type="PANTHER" id="PTHR48011:SF18">
    <property type="entry name" value="MITOGEN-ACTIVATED PROTEIN KINASE KINASE KINASE 19-RELATED"/>
    <property type="match status" value="1"/>
</dbReference>
<keyword evidence="3" id="KW-1185">Reference proteome</keyword>
<dbReference type="PANTHER" id="PTHR48011">
    <property type="entry name" value="CCR4-NOT TRANSCRIPTIONAL COMPLEX SUBUNIT CAF120-RELATED"/>
    <property type="match status" value="1"/>
</dbReference>
<sequence>MNPKSIDPKPEPAPGSSCVDTEKICVDLTTCCVDTRTDMCQPEFSLSRQKMNVDGRLLYNVFLEYLPRGSVSELYRGEPMAEDNVRRYAVSMLQGLCRVHKEGSVHCDLKPQNVLIAGPRRTKIADFGLAKRVGAQGSGSGHAGFLRGTLLYMVLEFVEKSEYEPMSDVWSLGCVVSKMATGMSAWRYGERATTSATVLLLLYINFDEEFPEIPEELSEEGRDFLGRCFMRKPSERLTVEMLLGHPFMAAAAAAAAEVSKSDGKDDGHSKKGNQR</sequence>
<gene>
    <name evidence="2" type="ORF">Taro_043047</name>
</gene>
<reference evidence="2" key="1">
    <citation type="submission" date="2017-07" db="EMBL/GenBank/DDBJ databases">
        <title>Taro Niue Genome Assembly and Annotation.</title>
        <authorList>
            <person name="Atibalentja N."/>
            <person name="Keating K."/>
            <person name="Fields C.J."/>
        </authorList>
    </citation>
    <scope>NUCLEOTIDE SEQUENCE</scope>
    <source>
        <strain evidence="2">Niue_2</strain>
        <tissue evidence="2">Leaf</tissue>
    </source>
</reference>
<dbReference type="GO" id="GO:0007165">
    <property type="term" value="P:signal transduction"/>
    <property type="evidence" value="ECO:0007669"/>
    <property type="project" value="TreeGrafter"/>
</dbReference>
<dbReference type="GO" id="GO:0005524">
    <property type="term" value="F:ATP binding"/>
    <property type="evidence" value="ECO:0007669"/>
    <property type="project" value="InterPro"/>
</dbReference>
<evidence type="ECO:0000259" key="1">
    <source>
        <dbReference type="PROSITE" id="PS50011"/>
    </source>
</evidence>
<organism evidence="2 3">
    <name type="scientific">Colocasia esculenta</name>
    <name type="common">Wild taro</name>
    <name type="synonym">Arum esculentum</name>
    <dbReference type="NCBI Taxonomy" id="4460"/>
    <lineage>
        <taxon>Eukaryota</taxon>
        <taxon>Viridiplantae</taxon>
        <taxon>Streptophyta</taxon>
        <taxon>Embryophyta</taxon>
        <taxon>Tracheophyta</taxon>
        <taxon>Spermatophyta</taxon>
        <taxon>Magnoliopsida</taxon>
        <taxon>Liliopsida</taxon>
        <taxon>Araceae</taxon>
        <taxon>Aroideae</taxon>
        <taxon>Colocasieae</taxon>
        <taxon>Colocasia</taxon>
    </lineage>
</organism>
<evidence type="ECO:0000313" key="3">
    <source>
        <dbReference type="Proteomes" id="UP000652761"/>
    </source>
</evidence>
<dbReference type="Gene3D" id="1.10.510.10">
    <property type="entry name" value="Transferase(Phosphotransferase) domain 1"/>
    <property type="match status" value="1"/>
</dbReference>
<accession>A0A843WZV5</accession>
<comment type="caution">
    <text evidence="2">The sequence shown here is derived from an EMBL/GenBank/DDBJ whole genome shotgun (WGS) entry which is preliminary data.</text>
</comment>
<dbReference type="AlphaFoldDB" id="A0A843WZV5"/>
<feature type="domain" description="Protein kinase" evidence="1">
    <location>
        <begin position="1"/>
        <end position="248"/>
    </location>
</feature>
<dbReference type="InterPro" id="IPR011009">
    <property type="entry name" value="Kinase-like_dom_sf"/>
</dbReference>
<proteinExistence type="predicted"/>
<dbReference type="SMART" id="SM00220">
    <property type="entry name" value="S_TKc"/>
    <property type="match status" value="1"/>
</dbReference>
<name>A0A843WZV5_COLES</name>
<dbReference type="InterPro" id="IPR000719">
    <property type="entry name" value="Prot_kinase_dom"/>
</dbReference>
<evidence type="ECO:0000313" key="2">
    <source>
        <dbReference type="EMBL" id="MQM10165.1"/>
    </source>
</evidence>
<dbReference type="InterPro" id="IPR052751">
    <property type="entry name" value="Plant_MAPKKK"/>
</dbReference>
<dbReference type="PROSITE" id="PS50011">
    <property type="entry name" value="PROTEIN_KINASE_DOM"/>
    <property type="match status" value="1"/>
</dbReference>
<dbReference type="Proteomes" id="UP000652761">
    <property type="component" value="Unassembled WGS sequence"/>
</dbReference>
<protein>
    <recommendedName>
        <fullName evidence="1">Protein kinase domain-containing protein</fullName>
    </recommendedName>
</protein>